<dbReference type="Proteomes" id="UP001630127">
    <property type="component" value="Unassembled WGS sequence"/>
</dbReference>
<feature type="region of interest" description="Disordered" evidence="2">
    <location>
        <begin position="151"/>
        <end position="171"/>
    </location>
</feature>
<gene>
    <name evidence="3" type="ORF">ACH5RR_029508</name>
</gene>
<sequence>MTRAGMINIVTLGIYNKKEIYPFHSSLEKKFHLVYEPYDFQALIVECTNCSGKHWAYECPRANELIIQSPSLSFQGQEQYSDLDESQGVMTNNTAEVAAEEEIEEEEGEQHGLEMTLKISLLREFGELVYRRVALKFKNMEMQPCRLQKKEIGTSSESTENPTENKAPTPYLPRLMIRDNTFGGNPAQQSQRWKRSPVEELAKQTKKIEQAKNYILQKYEKIMGALERMTDKLNYAKEELDSMDNKLDMLERNLKK</sequence>
<keyword evidence="4" id="KW-1185">Reference proteome</keyword>
<evidence type="ECO:0000256" key="1">
    <source>
        <dbReference type="SAM" id="Coils"/>
    </source>
</evidence>
<organism evidence="3 4">
    <name type="scientific">Cinchona calisaya</name>
    <dbReference type="NCBI Taxonomy" id="153742"/>
    <lineage>
        <taxon>Eukaryota</taxon>
        <taxon>Viridiplantae</taxon>
        <taxon>Streptophyta</taxon>
        <taxon>Embryophyta</taxon>
        <taxon>Tracheophyta</taxon>
        <taxon>Spermatophyta</taxon>
        <taxon>Magnoliopsida</taxon>
        <taxon>eudicotyledons</taxon>
        <taxon>Gunneridae</taxon>
        <taxon>Pentapetalae</taxon>
        <taxon>asterids</taxon>
        <taxon>lamiids</taxon>
        <taxon>Gentianales</taxon>
        <taxon>Rubiaceae</taxon>
        <taxon>Cinchonoideae</taxon>
        <taxon>Cinchoneae</taxon>
        <taxon>Cinchona</taxon>
    </lineage>
</organism>
<reference evidence="3 4" key="1">
    <citation type="submission" date="2024-11" db="EMBL/GenBank/DDBJ databases">
        <title>A near-complete genome assembly of Cinchona calisaya.</title>
        <authorList>
            <person name="Lian D.C."/>
            <person name="Zhao X.W."/>
            <person name="Wei L."/>
        </authorList>
    </citation>
    <scope>NUCLEOTIDE SEQUENCE [LARGE SCALE GENOMIC DNA]</scope>
    <source>
        <tissue evidence="3">Nenye</tissue>
    </source>
</reference>
<dbReference type="EMBL" id="JBJUIK010000012">
    <property type="protein sequence ID" value="KAL3510107.1"/>
    <property type="molecule type" value="Genomic_DNA"/>
</dbReference>
<evidence type="ECO:0000313" key="4">
    <source>
        <dbReference type="Proteomes" id="UP001630127"/>
    </source>
</evidence>
<feature type="compositionally biased region" description="Polar residues" evidence="2">
    <location>
        <begin position="153"/>
        <end position="166"/>
    </location>
</feature>
<proteinExistence type="predicted"/>
<protein>
    <submittedName>
        <fullName evidence="3">Uncharacterized protein</fullName>
    </submittedName>
</protein>
<dbReference type="AlphaFoldDB" id="A0ABD2YWA7"/>
<name>A0ABD2YWA7_9GENT</name>
<accession>A0ABD2YWA7</accession>
<evidence type="ECO:0000256" key="2">
    <source>
        <dbReference type="SAM" id="MobiDB-lite"/>
    </source>
</evidence>
<evidence type="ECO:0000313" key="3">
    <source>
        <dbReference type="EMBL" id="KAL3510107.1"/>
    </source>
</evidence>
<comment type="caution">
    <text evidence="3">The sequence shown here is derived from an EMBL/GenBank/DDBJ whole genome shotgun (WGS) entry which is preliminary data.</text>
</comment>
<keyword evidence="1" id="KW-0175">Coiled coil</keyword>
<feature type="coiled-coil region" evidence="1">
    <location>
        <begin position="226"/>
        <end position="253"/>
    </location>
</feature>